<sequence>MEIERTTVPGTGVLHLCCPRSGIELGVLADNSGRRQLFVYDGDDHDVPLRVIVLDPDEADQLAEMLHCRCRGGHASA</sequence>
<name>A0A848K766_9NOCA</name>
<protein>
    <recommendedName>
        <fullName evidence="1">Potassium/proton antiporter subunit KhtT-like N-terminal domain-containing protein</fullName>
    </recommendedName>
</protein>
<evidence type="ECO:0000259" key="1">
    <source>
        <dbReference type="Pfam" id="PF25991"/>
    </source>
</evidence>
<feature type="domain" description="Potassium/proton antiporter subunit KhtT-like N-terminal" evidence="1">
    <location>
        <begin position="1"/>
        <end position="68"/>
    </location>
</feature>
<reference evidence="2 3" key="1">
    <citation type="submission" date="2019-05" db="EMBL/GenBank/DDBJ databases">
        <authorList>
            <person name="Lee S.D."/>
        </authorList>
    </citation>
    <scope>NUCLEOTIDE SEQUENCE [LARGE SCALE GENOMIC DNA]</scope>
    <source>
        <strain evidence="2 3">YC2-7</strain>
    </source>
</reference>
<organism evidence="2 3">
    <name type="scientific">Antrihabitans stalactiti</name>
    <dbReference type="NCBI Taxonomy" id="2584121"/>
    <lineage>
        <taxon>Bacteria</taxon>
        <taxon>Bacillati</taxon>
        <taxon>Actinomycetota</taxon>
        <taxon>Actinomycetes</taxon>
        <taxon>Mycobacteriales</taxon>
        <taxon>Nocardiaceae</taxon>
        <taxon>Antrihabitans</taxon>
    </lineage>
</organism>
<dbReference type="Proteomes" id="UP000535543">
    <property type="component" value="Unassembled WGS sequence"/>
</dbReference>
<evidence type="ECO:0000313" key="2">
    <source>
        <dbReference type="EMBL" id="NMN93436.1"/>
    </source>
</evidence>
<accession>A0A848K766</accession>
<dbReference type="AlphaFoldDB" id="A0A848K766"/>
<evidence type="ECO:0000313" key="3">
    <source>
        <dbReference type="Proteomes" id="UP000535543"/>
    </source>
</evidence>
<proteinExistence type="predicted"/>
<dbReference type="EMBL" id="VCQU01000001">
    <property type="protein sequence ID" value="NMN93436.1"/>
    <property type="molecule type" value="Genomic_DNA"/>
</dbReference>
<reference evidence="2 3" key="2">
    <citation type="submission" date="2020-06" db="EMBL/GenBank/DDBJ databases">
        <title>Antribacter stalactiti gen. nov., sp. nov., a new member of the family Nacardiaceae isolated from a cave.</title>
        <authorList>
            <person name="Kim I.S."/>
        </authorList>
    </citation>
    <scope>NUCLEOTIDE SEQUENCE [LARGE SCALE GENOMIC DNA]</scope>
    <source>
        <strain evidence="2 3">YC2-7</strain>
    </source>
</reference>
<dbReference type="InterPro" id="IPR058776">
    <property type="entry name" value="KhtT-like_N"/>
</dbReference>
<dbReference type="Pfam" id="PF25991">
    <property type="entry name" value="KhtT_N"/>
    <property type="match status" value="1"/>
</dbReference>
<gene>
    <name evidence="2" type="ORF">FGL95_00105</name>
</gene>
<comment type="caution">
    <text evidence="2">The sequence shown here is derived from an EMBL/GenBank/DDBJ whole genome shotgun (WGS) entry which is preliminary data.</text>
</comment>
<keyword evidence="3" id="KW-1185">Reference proteome</keyword>